<dbReference type="CDD" id="cd05014">
    <property type="entry name" value="SIS_Kpsf"/>
    <property type="match status" value="1"/>
</dbReference>
<name>A0A9W4U0N0_9ASCO</name>
<dbReference type="EMBL" id="CANTUO010000004">
    <property type="protein sequence ID" value="CAI5759234.1"/>
    <property type="molecule type" value="Genomic_DNA"/>
</dbReference>
<dbReference type="OrthoDB" id="1872003at2759"/>
<sequence length="344" mass="38128">MTLDNLSIQNTLNCINNTLKCENEAVNNLHQQYLSDEFSIANLMNSINILYNTITNDGKIIITGIGKSYKLSLKLVATLNSLSIQSAALHPSEALHGDLGSINLDKDCLIMVTASGNTPELINLLPHLSGSGNLPIILLTCNKNSKLSQSHQINSLIYANLLACHQEEVVHGIPAPTISYTLSLILADSVILAMSELFETDLIKRKKLFSIKHPGGSIGENLNQQFSEKSSTVSLLSLRQTNSNSNSIPQSISSNSSNISDDDIDILITHNNTVPTTTNRRILSYKEVLNIDEITLLKYITLYDSFLINDTKLSIGSNKIKELYRFYQGNNWDKFKWDLLRAFS</sequence>
<proteinExistence type="predicted"/>
<evidence type="ECO:0000313" key="2">
    <source>
        <dbReference type="EMBL" id="CAI5759234.1"/>
    </source>
</evidence>
<dbReference type="PROSITE" id="PS51464">
    <property type="entry name" value="SIS"/>
    <property type="match status" value="1"/>
</dbReference>
<dbReference type="InterPro" id="IPR046348">
    <property type="entry name" value="SIS_dom_sf"/>
</dbReference>
<dbReference type="SUPFAM" id="SSF53697">
    <property type="entry name" value="SIS domain"/>
    <property type="match status" value="1"/>
</dbReference>
<dbReference type="Gene3D" id="3.40.50.10490">
    <property type="entry name" value="Glucose-6-phosphate isomerase like protein, domain 1"/>
    <property type="match status" value="1"/>
</dbReference>
<feature type="domain" description="SIS" evidence="1">
    <location>
        <begin position="50"/>
        <end position="208"/>
    </location>
</feature>
<dbReference type="InterPro" id="IPR001347">
    <property type="entry name" value="SIS_dom"/>
</dbReference>
<gene>
    <name evidence="2" type="ORF">CANVERA_P3743</name>
</gene>
<dbReference type="Pfam" id="PF01380">
    <property type="entry name" value="SIS"/>
    <property type="match status" value="1"/>
</dbReference>
<comment type="caution">
    <text evidence="2">The sequence shown here is derived from an EMBL/GenBank/DDBJ whole genome shotgun (WGS) entry which is preliminary data.</text>
</comment>
<dbReference type="GO" id="GO:1901135">
    <property type="term" value="P:carbohydrate derivative metabolic process"/>
    <property type="evidence" value="ECO:0007669"/>
    <property type="project" value="InterPro"/>
</dbReference>
<keyword evidence="3" id="KW-1185">Reference proteome</keyword>
<dbReference type="GO" id="GO:0097367">
    <property type="term" value="F:carbohydrate derivative binding"/>
    <property type="evidence" value="ECO:0007669"/>
    <property type="project" value="InterPro"/>
</dbReference>
<dbReference type="PANTHER" id="PTHR38418">
    <property type="entry name" value="SUGAR ISOMERASE, KPSF/GUTQ (AFU_ORTHOLOGUE AFUA_6G08860)"/>
    <property type="match status" value="1"/>
</dbReference>
<organism evidence="2 3">
    <name type="scientific">Candida verbasci</name>
    <dbReference type="NCBI Taxonomy" id="1227364"/>
    <lineage>
        <taxon>Eukaryota</taxon>
        <taxon>Fungi</taxon>
        <taxon>Dikarya</taxon>
        <taxon>Ascomycota</taxon>
        <taxon>Saccharomycotina</taxon>
        <taxon>Pichiomycetes</taxon>
        <taxon>Debaryomycetaceae</taxon>
        <taxon>Candida/Lodderomyces clade</taxon>
        <taxon>Candida</taxon>
    </lineage>
</organism>
<dbReference type="AlphaFoldDB" id="A0A9W4U0N0"/>
<dbReference type="Proteomes" id="UP001152885">
    <property type="component" value="Unassembled WGS sequence"/>
</dbReference>
<accession>A0A9W4U0N0</accession>
<dbReference type="PANTHER" id="PTHR38418:SF2">
    <property type="entry name" value="SUGAR ISOMERASE, KPSF_GUTQ (AFU_ORTHOLOGUE AFUA_6G08860)"/>
    <property type="match status" value="1"/>
</dbReference>
<protein>
    <recommendedName>
        <fullName evidence="1">SIS domain-containing protein</fullName>
    </recommendedName>
</protein>
<evidence type="ECO:0000313" key="3">
    <source>
        <dbReference type="Proteomes" id="UP001152885"/>
    </source>
</evidence>
<reference evidence="2" key="1">
    <citation type="submission" date="2022-12" db="EMBL/GenBank/DDBJ databases">
        <authorList>
            <person name="Brejova B."/>
        </authorList>
    </citation>
    <scope>NUCLEOTIDE SEQUENCE</scope>
</reference>
<evidence type="ECO:0000259" key="1">
    <source>
        <dbReference type="PROSITE" id="PS51464"/>
    </source>
</evidence>
<dbReference type="InterPro" id="IPR035474">
    <property type="entry name" value="SIS_Kpsf"/>
</dbReference>